<reference evidence="2" key="3">
    <citation type="submission" date="2015-06" db="UniProtKB">
        <authorList>
            <consortium name="EnsemblMetazoa"/>
        </authorList>
    </citation>
    <scope>IDENTIFICATION</scope>
</reference>
<reference evidence="1 3" key="2">
    <citation type="journal article" date="2013" name="Nature">
        <title>Insights into bilaterian evolution from three spiralian genomes.</title>
        <authorList>
            <person name="Simakov O."/>
            <person name="Marletaz F."/>
            <person name="Cho S.J."/>
            <person name="Edsinger-Gonzales E."/>
            <person name="Havlak P."/>
            <person name="Hellsten U."/>
            <person name="Kuo D.H."/>
            <person name="Larsson T."/>
            <person name="Lv J."/>
            <person name="Arendt D."/>
            <person name="Savage R."/>
            <person name="Osoegawa K."/>
            <person name="de Jong P."/>
            <person name="Grimwood J."/>
            <person name="Chapman J.A."/>
            <person name="Shapiro H."/>
            <person name="Aerts A."/>
            <person name="Otillar R.P."/>
            <person name="Terry A.Y."/>
            <person name="Boore J.L."/>
            <person name="Grigoriev I.V."/>
            <person name="Lindberg D.R."/>
            <person name="Seaver E.C."/>
            <person name="Weisblat D.A."/>
            <person name="Putnam N.H."/>
            <person name="Rokhsar D.S."/>
        </authorList>
    </citation>
    <scope>NUCLEOTIDE SEQUENCE</scope>
</reference>
<organism evidence="2 3">
    <name type="scientific">Helobdella robusta</name>
    <name type="common">Californian leech</name>
    <dbReference type="NCBI Taxonomy" id="6412"/>
    <lineage>
        <taxon>Eukaryota</taxon>
        <taxon>Metazoa</taxon>
        <taxon>Spiralia</taxon>
        <taxon>Lophotrochozoa</taxon>
        <taxon>Annelida</taxon>
        <taxon>Clitellata</taxon>
        <taxon>Hirudinea</taxon>
        <taxon>Rhynchobdellida</taxon>
        <taxon>Glossiphoniidae</taxon>
        <taxon>Helobdella</taxon>
    </lineage>
</organism>
<dbReference type="CTD" id="20208362"/>
<accession>T1FHR3</accession>
<reference evidence="3" key="1">
    <citation type="submission" date="2012-12" db="EMBL/GenBank/DDBJ databases">
        <authorList>
            <person name="Hellsten U."/>
            <person name="Grimwood J."/>
            <person name="Chapman J.A."/>
            <person name="Shapiro H."/>
            <person name="Aerts A."/>
            <person name="Otillar R.P."/>
            <person name="Terry A.Y."/>
            <person name="Boore J.L."/>
            <person name="Simakov O."/>
            <person name="Marletaz F."/>
            <person name="Cho S.-J."/>
            <person name="Edsinger-Gonzales E."/>
            <person name="Havlak P."/>
            <person name="Kuo D.-H."/>
            <person name="Larsson T."/>
            <person name="Lv J."/>
            <person name="Arendt D."/>
            <person name="Savage R."/>
            <person name="Osoegawa K."/>
            <person name="de Jong P."/>
            <person name="Lindberg D.R."/>
            <person name="Seaver E.C."/>
            <person name="Weisblat D.A."/>
            <person name="Putnam N.H."/>
            <person name="Grigoriev I.V."/>
            <person name="Rokhsar D.S."/>
        </authorList>
    </citation>
    <scope>NUCLEOTIDE SEQUENCE</scope>
</reference>
<dbReference type="Proteomes" id="UP000015101">
    <property type="component" value="Unassembled WGS sequence"/>
</dbReference>
<name>T1FHR3_HELRO</name>
<proteinExistence type="predicted"/>
<keyword evidence="3" id="KW-1185">Reference proteome</keyword>
<dbReference type="RefSeq" id="XP_009030652.1">
    <property type="nucleotide sequence ID" value="XM_009032404.1"/>
</dbReference>
<dbReference type="InParanoid" id="T1FHR3"/>
<dbReference type="EMBL" id="AMQM01007976">
    <property type="status" value="NOT_ANNOTATED_CDS"/>
    <property type="molecule type" value="Genomic_DNA"/>
</dbReference>
<evidence type="ECO:0000313" key="3">
    <source>
        <dbReference type="Proteomes" id="UP000015101"/>
    </source>
</evidence>
<dbReference type="AlphaFoldDB" id="T1FHR3"/>
<dbReference type="HOGENOM" id="CLU_1241324_0_0_1"/>
<evidence type="ECO:0000313" key="2">
    <source>
        <dbReference type="EnsemblMetazoa" id="HelroP182102"/>
    </source>
</evidence>
<dbReference type="EMBL" id="KB097701">
    <property type="protein sequence ID" value="ESN91246.1"/>
    <property type="molecule type" value="Genomic_DNA"/>
</dbReference>
<protein>
    <submittedName>
        <fullName evidence="1 2">Uncharacterized protein</fullName>
    </submittedName>
</protein>
<dbReference type="GeneID" id="20208362"/>
<gene>
    <name evidence="2" type="primary">20208362</name>
    <name evidence="1" type="ORF">HELRODRAFT_182102</name>
</gene>
<dbReference type="KEGG" id="hro:HELRODRAFT_182102"/>
<sequence>MTPELRLLIKLKHVLWKQIYRYGSNCWDLFRSLRDRIRKITKDLHKQRLNEIAKVARAYASTITNVSKLETFCEIIRAAIDDVQSAKFLQHEASTLSLSLPEFSEDVDKNIMWDEFLSIYRLIFETEVEDKFPCFLADDLWKVTNCDIRFEKLSADQARFQKSVIQNSPAVLEFLEKHGNILSDVQKKATAIDARDSQEKLNDIRKDWMTSGETFGNSDGKSE</sequence>
<evidence type="ECO:0000313" key="1">
    <source>
        <dbReference type="EMBL" id="ESN91246.1"/>
    </source>
</evidence>
<dbReference type="EnsemblMetazoa" id="HelroT182102">
    <property type="protein sequence ID" value="HelroP182102"/>
    <property type="gene ID" value="HelroG182102"/>
</dbReference>